<accession>B3RLR0</accession>
<dbReference type="AlphaFoldDB" id="B3RLR0"/>
<dbReference type="CDD" id="cd00096">
    <property type="entry name" value="Ig"/>
    <property type="match status" value="1"/>
</dbReference>
<keyword evidence="4" id="KW-1185">Reference proteome</keyword>
<evidence type="ECO:0000256" key="1">
    <source>
        <dbReference type="SAM" id="Phobius"/>
    </source>
</evidence>
<dbReference type="InterPro" id="IPR036179">
    <property type="entry name" value="Ig-like_dom_sf"/>
</dbReference>
<evidence type="ECO:0000313" key="3">
    <source>
        <dbReference type="EMBL" id="EDV28826.1"/>
    </source>
</evidence>
<evidence type="ECO:0000313" key="4">
    <source>
        <dbReference type="Proteomes" id="UP000009022"/>
    </source>
</evidence>
<dbReference type="InParanoid" id="B3RLR0"/>
<gene>
    <name evidence="3" type="ORF">TRIADDRAFT_52089</name>
</gene>
<organism evidence="3 4">
    <name type="scientific">Trichoplax adhaerens</name>
    <name type="common">Trichoplax reptans</name>
    <dbReference type="NCBI Taxonomy" id="10228"/>
    <lineage>
        <taxon>Eukaryota</taxon>
        <taxon>Metazoa</taxon>
        <taxon>Placozoa</taxon>
        <taxon>Uniplacotomia</taxon>
        <taxon>Trichoplacea</taxon>
        <taxon>Trichoplacidae</taxon>
        <taxon>Trichoplax</taxon>
    </lineage>
</organism>
<protein>
    <recommendedName>
        <fullName evidence="2">Ig-like domain-containing protein</fullName>
    </recommendedName>
</protein>
<feature type="transmembrane region" description="Helical" evidence="1">
    <location>
        <begin position="97"/>
        <end position="121"/>
    </location>
</feature>
<sequence length="534" mass="63112">MMEVQYDNDGNQAKIYCKAYGAPPLHFQFQWYRITGRNKTKLSGNYNANQGSSIINVLPIDRRKVEQTGKIICIARNTLIKDSQCQYQGNVNPLDDATWMVTLISILGSGTLTLCIIGVLLKVTRNQTITGLARTLVTILSREVLIIQTQPFLTEDIEEFRKEIGATYKARVFYIDNTTAWADMRTVVANLKRFKVVICIISEKILHEGVSNLQFKDFLCKIITKCIEKENVTGMPPILILKKEEFNHSHYPDDVDQLECIDIHLKDEQFQQLLKSHLTNEQIQWLEDHFTDQQFKQLLKIYYNDQSFQLLRENCLTHEQFLMLLVSHLDDDQYQQLLKTQLTGEQIQYLEDHLNQRQLRQWIKNYFTNQQLQILQESRLSTDQELQQLVENQLTDDLLQSFLQTRLTDEQIQWLKDHLTPQQLKQLLKNYSINRQFQPLLIALLTNEQLELLLQSHLIDDQFQQLLKNSLTSQQIQWLENHLADQQSKQFQQVQTNRLSTEQFRQLTESHLTHDQYEQLLESFARFYYYDWKD</sequence>
<proteinExistence type="predicted"/>
<dbReference type="EMBL" id="DS985241">
    <property type="protein sequence ID" value="EDV28826.1"/>
    <property type="molecule type" value="Genomic_DNA"/>
</dbReference>
<dbReference type="InterPro" id="IPR007110">
    <property type="entry name" value="Ig-like_dom"/>
</dbReference>
<dbReference type="SUPFAM" id="SSF48726">
    <property type="entry name" value="Immunoglobulin"/>
    <property type="match status" value="1"/>
</dbReference>
<name>B3RLR0_TRIAD</name>
<keyword evidence="1" id="KW-0472">Membrane</keyword>
<dbReference type="RefSeq" id="XP_002108028.1">
    <property type="nucleotide sequence ID" value="XM_002107992.1"/>
</dbReference>
<dbReference type="HOGENOM" id="CLU_510336_0_0_1"/>
<reference evidence="3 4" key="1">
    <citation type="journal article" date="2008" name="Nature">
        <title>The Trichoplax genome and the nature of placozoans.</title>
        <authorList>
            <person name="Srivastava M."/>
            <person name="Begovic E."/>
            <person name="Chapman J."/>
            <person name="Putnam N.H."/>
            <person name="Hellsten U."/>
            <person name="Kawashima T."/>
            <person name="Kuo A."/>
            <person name="Mitros T."/>
            <person name="Salamov A."/>
            <person name="Carpenter M.L."/>
            <person name="Signorovitch A.Y."/>
            <person name="Moreno M.A."/>
            <person name="Kamm K."/>
            <person name="Grimwood J."/>
            <person name="Schmutz J."/>
            <person name="Shapiro H."/>
            <person name="Grigoriev I.V."/>
            <person name="Buss L.W."/>
            <person name="Schierwater B."/>
            <person name="Dellaporta S.L."/>
            <person name="Rokhsar D.S."/>
        </authorList>
    </citation>
    <scope>NUCLEOTIDE SEQUENCE [LARGE SCALE GENOMIC DNA]</scope>
    <source>
        <strain evidence="3 4">Grell-BS-1999</strain>
    </source>
</reference>
<dbReference type="InterPro" id="IPR013783">
    <property type="entry name" value="Ig-like_fold"/>
</dbReference>
<dbReference type="KEGG" id="tad:TRIADDRAFT_52089"/>
<dbReference type="CTD" id="6749243"/>
<evidence type="ECO:0000259" key="2">
    <source>
        <dbReference type="PROSITE" id="PS50835"/>
    </source>
</evidence>
<dbReference type="GeneID" id="6749243"/>
<dbReference type="Gene3D" id="2.60.40.10">
    <property type="entry name" value="Immunoglobulins"/>
    <property type="match status" value="1"/>
</dbReference>
<keyword evidence="1" id="KW-1133">Transmembrane helix</keyword>
<dbReference type="Proteomes" id="UP000009022">
    <property type="component" value="Unassembled WGS sequence"/>
</dbReference>
<dbReference type="PhylomeDB" id="B3RLR0"/>
<feature type="domain" description="Ig-like" evidence="2">
    <location>
        <begin position="1"/>
        <end position="92"/>
    </location>
</feature>
<dbReference type="PROSITE" id="PS50835">
    <property type="entry name" value="IG_LIKE"/>
    <property type="match status" value="1"/>
</dbReference>
<keyword evidence="1" id="KW-0812">Transmembrane</keyword>